<dbReference type="KEGG" id="vg:80519280"/>
<dbReference type="RefSeq" id="YP_010782516.1">
    <property type="nucleotide sequence ID" value="NC_075039.1"/>
</dbReference>
<sequence>MDTQCHDILAQIFGYLPLKNIIDLESVCKKFKKVIRSHQWNVKIRLCKVKNIEFVVKNYNFMHYDFSYTLIEDDLVEKLGNCVTLDLTWCVFITNGSVKHLNKCKNVILDYCPKISNCKHLLPQNINGDFIDQLVDYYVKAVKVNNLEIIKYIHNFINNNGRQEMFIPQIFKANVIKIAINTNNLRMVKHIETYINYLRRSHDLIFISNIINYNINDPIIDAAYCGDLTIFKHLHSVGYNIHTNKNRPIEIAIENNYYDIVKYILEADKELTSIPYNFIHLSIKYGHEKITKLLTTRPTYGIKIVPQNKICFGNTGLDFNIVN</sequence>
<dbReference type="EMBL" id="KY523104">
    <property type="protein sequence ID" value="QKU35833.1"/>
    <property type="molecule type" value="Genomic_DNA"/>
</dbReference>
<evidence type="ECO:0000259" key="1">
    <source>
        <dbReference type="Pfam" id="PF00646"/>
    </source>
</evidence>
<dbReference type="GeneID" id="80519280"/>
<dbReference type="InterPro" id="IPR002110">
    <property type="entry name" value="Ankyrin_rpt"/>
</dbReference>
<dbReference type="InterPro" id="IPR032675">
    <property type="entry name" value="LRR_dom_sf"/>
</dbReference>
<proteinExistence type="predicted"/>
<dbReference type="InterPro" id="IPR036770">
    <property type="entry name" value="Ankyrin_rpt-contain_sf"/>
</dbReference>
<evidence type="ECO:0000313" key="2">
    <source>
        <dbReference type="EMBL" id="QKU35833.1"/>
    </source>
</evidence>
<dbReference type="Gene3D" id="1.25.40.20">
    <property type="entry name" value="Ankyrin repeat-containing domain"/>
    <property type="match status" value="1"/>
</dbReference>
<organism evidence="2">
    <name type="scientific">Tupanvirus soda lake</name>
    <dbReference type="NCBI Taxonomy" id="2126985"/>
    <lineage>
        <taxon>Viruses</taxon>
        <taxon>Varidnaviria</taxon>
        <taxon>Bamfordvirae</taxon>
        <taxon>Nucleocytoviricota</taxon>
        <taxon>Megaviricetes</taxon>
        <taxon>Imitervirales</taxon>
        <taxon>Mimiviridae</taxon>
        <taxon>Megamimivirinae</taxon>
        <taxon>Tupanvirus</taxon>
        <taxon>Tupanvirus salinum</taxon>
    </lineage>
</organism>
<reference evidence="2" key="2">
    <citation type="journal article" date="2018" name="Nat. Commun.">
        <title>Tailed giant Tupanvirus possesses the most complete translational apparatus of the known virosphere.</title>
        <authorList>
            <person name="Abrahao J."/>
            <person name="Silva L."/>
            <person name="Silva L.S."/>
            <person name="Khalil J.Y.B."/>
            <person name="Rodrigues R."/>
            <person name="Arantes T."/>
            <person name="Assis F."/>
            <person name="Boratto P."/>
            <person name="Andrade M."/>
            <person name="Kroon E.G."/>
            <person name="Ribeiro B."/>
            <person name="Bergier I."/>
            <person name="Seligmann H."/>
            <person name="Ghigo E."/>
            <person name="Colson P."/>
            <person name="Levasseur A."/>
            <person name="Kroemer G."/>
            <person name="Raoult D."/>
            <person name="La Scola B."/>
        </authorList>
    </citation>
    <scope>NUCLEOTIDE SEQUENCE [LARGE SCALE GENOMIC DNA]</scope>
    <source>
        <strain evidence="2">Soda lake</strain>
    </source>
</reference>
<dbReference type="SUPFAM" id="SSF81383">
    <property type="entry name" value="F-box domain"/>
    <property type="match status" value="1"/>
</dbReference>
<dbReference type="Pfam" id="PF00646">
    <property type="entry name" value="F-box"/>
    <property type="match status" value="1"/>
</dbReference>
<dbReference type="Pfam" id="PF12796">
    <property type="entry name" value="Ank_2"/>
    <property type="match status" value="1"/>
</dbReference>
<dbReference type="Gene3D" id="3.80.10.10">
    <property type="entry name" value="Ribonuclease Inhibitor"/>
    <property type="match status" value="1"/>
</dbReference>
<dbReference type="InterPro" id="IPR001810">
    <property type="entry name" value="F-box_dom"/>
</dbReference>
<name>A0A6N1NXI8_9VIRU</name>
<feature type="domain" description="F-box" evidence="1">
    <location>
        <begin position="6"/>
        <end position="39"/>
    </location>
</feature>
<reference evidence="2" key="1">
    <citation type="submission" date="2017-01" db="EMBL/GenBank/DDBJ databases">
        <authorList>
            <person name="Assis F.L."/>
            <person name="Abrahao J.S."/>
            <person name="Silva L."/>
            <person name="Khalil J.B."/>
            <person name="Rodrigues R."/>
            <person name="Silva L.S."/>
            <person name="Arantes T."/>
            <person name="Boratto P."/>
            <person name="Andrade M."/>
            <person name="Kroon E.G."/>
            <person name="Ribeiro B."/>
            <person name="Bergier I."/>
            <person name="Seligmann H."/>
            <person name="Ghigo E."/>
            <person name="Colson P."/>
            <person name="Levasseur A."/>
            <person name="Raoult D."/>
            <person name="Scola B.L."/>
        </authorList>
    </citation>
    <scope>NUCLEOTIDE SEQUENCE</scope>
    <source>
        <strain evidence="2">Soda lake</strain>
    </source>
</reference>
<dbReference type="SUPFAM" id="SSF48403">
    <property type="entry name" value="Ankyrin repeat"/>
    <property type="match status" value="1"/>
</dbReference>
<protein>
    <submittedName>
        <fullName evidence="2">Putative ankyrin repeat protein</fullName>
    </submittedName>
</protein>
<dbReference type="InterPro" id="IPR036047">
    <property type="entry name" value="F-box-like_dom_sf"/>
</dbReference>
<accession>A0A6N1NXI8</accession>